<proteinExistence type="predicted"/>
<dbReference type="InterPro" id="IPR017853">
    <property type="entry name" value="GH"/>
</dbReference>
<accession>A0A168AI04</accession>
<dbReference type="OrthoDB" id="3445803at2759"/>
<dbReference type="Gene3D" id="3.20.20.80">
    <property type="entry name" value="Glycosidases"/>
    <property type="match status" value="1"/>
</dbReference>
<feature type="chain" id="PRO_5007895400" evidence="1">
    <location>
        <begin position="19"/>
        <end position="478"/>
    </location>
</feature>
<reference evidence="2 3" key="1">
    <citation type="journal article" date="2016" name="Genome Biol. Evol.">
        <title>Divergent and convergent evolution of fungal pathogenicity.</title>
        <authorList>
            <person name="Shang Y."/>
            <person name="Xiao G."/>
            <person name="Zheng P."/>
            <person name="Cen K."/>
            <person name="Zhan S."/>
            <person name="Wang C."/>
        </authorList>
    </citation>
    <scope>NUCLEOTIDE SEQUENCE [LARGE SCALE GENOMIC DNA]</scope>
    <source>
        <strain evidence="2 3">ARSEF 7405</strain>
    </source>
</reference>
<name>A0A168AI04_9EURO</name>
<feature type="signal peptide" evidence="1">
    <location>
        <begin position="1"/>
        <end position="18"/>
    </location>
</feature>
<dbReference type="EMBL" id="AZGZ01000007">
    <property type="protein sequence ID" value="KZZ93948.1"/>
    <property type="molecule type" value="Genomic_DNA"/>
</dbReference>
<dbReference type="GO" id="GO:0016787">
    <property type="term" value="F:hydrolase activity"/>
    <property type="evidence" value="ECO:0007669"/>
    <property type="project" value="UniProtKB-KW"/>
</dbReference>
<organism evidence="2 3">
    <name type="scientific">Ascosphaera apis ARSEF 7405</name>
    <dbReference type="NCBI Taxonomy" id="392613"/>
    <lineage>
        <taxon>Eukaryota</taxon>
        <taxon>Fungi</taxon>
        <taxon>Dikarya</taxon>
        <taxon>Ascomycota</taxon>
        <taxon>Pezizomycotina</taxon>
        <taxon>Eurotiomycetes</taxon>
        <taxon>Eurotiomycetidae</taxon>
        <taxon>Onygenales</taxon>
        <taxon>Ascosphaeraceae</taxon>
        <taxon>Ascosphaera</taxon>
    </lineage>
</organism>
<keyword evidence="3" id="KW-1185">Reference proteome</keyword>
<protein>
    <submittedName>
        <fullName evidence="2">Glycoside hydrolase, subgroup, catalytic core</fullName>
    </submittedName>
</protein>
<dbReference type="AlphaFoldDB" id="A0A168AI04"/>
<keyword evidence="2" id="KW-0378">Hydrolase</keyword>
<dbReference type="VEuPathDB" id="FungiDB:AAP_02041"/>
<gene>
    <name evidence="2" type="ORF">AAP_02041</name>
</gene>
<keyword evidence="1" id="KW-0732">Signal</keyword>
<evidence type="ECO:0000256" key="1">
    <source>
        <dbReference type="SAM" id="SignalP"/>
    </source>
</evidence>
<dbReference type="Proteomes" id="UP000242877">
    <property type="component" value="Unassembled WGS sequence"/>
</dbReference>
<dbReference type="SUPFAM" id="SSF51445">
    <property type="entry name" value="(Trans)glycosidases"/>
    <property type="match status" value="1"/>
</dbReference>
<comment type="caution">
    <text evidence="2">The sequence shown here is derived from an EMBL/GenBank/DDBJ whole genome shotgun (WGS) entry which is preliminary data.</text>
</comment>
<evidence type="ECO:0000313" key="3">
    <source>
        <dbReference type="Proteomes" id="UP000242877"/>
    </source>
</evidence>
<sequence length="478" mass="54536">MKAPTALLLANLVLPALSNPLPKAKCHTIERPSMRTAFVNAAQRRGAPETLASGIIYGEPDTLDQIPDKFYEEAGIHYFRAGGAQLDAPNRGWIWGEYEGRFNSAKSNYLTARKHGGTFSLLPHDIWGTDHANEFSLWPGDNDDWSDYDAFLDRLLSDLKKHNMLENLQFDIWNEPELTFFWNRSTERWVSLWDRTYKRIRADCELNDIVITGPSLAGEPNPESPWWTQFLESVSKERTIPDQWVWHLERDPADVTDDIQHNIPALHVMLTNYSLPVNVKININEYGKMEEQAPAGAAWWISRLERYDAIGMRGNWLSKLALHDFLANLLGKPNADNDKYDHYNKDYWPVGEWQVYKYYHTNMTGVRLGTQGSDDRSFDVYSVLGEDKVLRVLAGVRLTQGDFTVQIDGLEDALGLKSGKGAVTVRTLRFDNNGKYGRVDGPKVVGVTEYECANDRLKLDFKQPDNETAWAFEVEKSA</sequence>
<evidence type="ECO:0000313" key="2">
    <source>
        <dbReference type="EMBL" id="KZZ93948.1"/>
    </source>
</evidence>